<dbReference type="Proteomes" id="UP000596049">
    <property type="component" value="Chromosome"/>
</dbReference>
<keyword evidence="1" id="KW-0812">Transmembrane</keyword>
<keyword evidence="1" id="KW-0472">Membrane</keyword>
<protein>
    <submittedName>
        <fullName evidence="2">Uncharacterized protein</fullName>
    </submittedName>
</protein>
<keyword evidence="3" id="KW-1185">Reference proteome</keyword>
<name>A0ABX7AU74_9BACI</name>
<proteinExistence type="predicted"/>
<organism evidence="2 3">
    <name type="scientific">Lysinibacillus agricola</name>
    <dbReference type="NCBI Taxonomy" id="2590012"/>
    <lineage>
        <taxon>Bacteria</taxon>
        <taxon>Bacillati</taxon>
        <taxon>Bacillota</taxon>
        <taxon>Bacilli</taxon>
        <taxon>Bacillales</taxon>
        <taxon>Bacillaceae</taxon>
        <taxon>Lysinibacillus</taxon>
    </lineage>
</organism>
<dbReference type="SUPFAM" id="SSF109998">
    <property type="entry name" value="Triger factor/SurA peptide-binding domain-like"/>
    <property type="match status" value="1"/>
</dbReference>
<accession>A0ABX7AU74</accession>
<reference evidence="2 3" key="1">
    <citation type="submission" date="2020-01" db="EMBL/GenBank/DDBJ databases">
        <authorList>
            <person name="Liu G."/>
            <person name="Liu B."/>
        </authorList>
    </citation>
    <scope>NUCLEOTIDE SEQUENCE [LARGE SCALE GENOMIC DNA]</scope>
    <source>
        <strain evidence="2 3">FJAT-51161</strain>
    </source>
</reference>
<evidence type="ECO:0000313" key="2">
    <source>
        <dbReference type="EMBL" id="QQP13349.1"/>
    </source>
</evidence>
<keyword evidence="1" id="KW-1133">Transmembrane helix</keyword>
<evidence type="ECO:0000256" key="1">
    <source>
        <dbReference type="SAM" id="Phobius"/>
    </source>
</evidence>
<dbReference type="EMBL" id="CP067341">
    <property type="protein sequence ID" value="QQP13349.1"/>
    <property type="molecule type" value="Genomic_DNA"/>
</dbReference>
<feature type="transmembrane region" description="Helical" evidence="1">
    <location>
        <begin position="47"/>
        <end position="67"/>
    </location>
</feature>
<dbReference type="InterPro" id="IPR027304">
    <property type="entry name" value="Trigger_fact/SurA_dom_sf"/>
</dbReference>
<gene>
    <name evidence="2" type="ORF">FJQ98_04620</name>
</gene>
<evidence type="ECO:0000313" key="3">
    <source>
        <dbReference type="Proteomes" id="UP000596049"/>
    </source>
</evidence>
<dbReference type="RefSeq" id="WP_053596274.1">
    <property type="nucleotide sequence ID" value="NZ_CP067341.1"/>
</dbReference>
<sequence>MNKEQIKKSLDHFFEKNNLPSEKSIERMLNYKNQKPKKTLALYPKHLFGFITTIVTVSCIIFILGVITPTESTVDVTSNKYSKLLKEYNLEKVHIEPLNKTFFSVDVYDMQYFQSAFWTRAEAESLSFDSLIGQTAMMTFAQSKGIKVNDKEIEELAKQKNTEFLHEFSQTKAVSEYGDLFKALGISENEYFKDVLYFNAKYELLESRLLKALSIKTKNSEEYSQLHRNAIHFYREVAADDITIFKEDFQIDEQLSVKKLKSLKEPVEVSFDYKNISALALGQNSNGELEFINPHDTWNYTLEVYAEMLYKVDEGNEKYIPFAPKTYNKYKVSLKEFAEDSSNEYQTEAIQLLEILNIFEHSYNEDYQFE</sequence>